<dbReference type="PROSITE" id="PS00455">
    <property type="entry name" value="AMP_BINDING"/>
    <property type="match status" value="1"/>
</dbReference>
<dbReference type="GO" id="GO:0005737">
    <property type="term" value="C:cytoplasm"/>
    <property type="evidence" value="ECO:0007669"/>
    <property type="project" value="TreeGrafter"/>
</dbReference>
<dbReference type="PANTHER" id="PTHR45527:SF10">
    <property type="entry name" value="PYOCHELIN SYNTHASE PCHF"/>
    <property type="match status" value="1"/>
</dbReference>
<dbReference type="RefSeq" id="WP_190204128.1">
    <property type="nucleotide sequence ID" value="NZ_BNBI01000004.1"/>
</dbReference>
<accession>A0A919AEL7</accession>
<evidence type="ECO:0000256" key="1">
    <source>
        <dbReference type="ARBA" id="ARBA00022598"/>
    </source>
</evidence>
<organism evidence="3 4">
    <name type="scientific">Streptomyces fumanus</name>
    <dbReference type="NCBI Taxonomy" id="67302"/>
    <lineage>
        <taxon>Bacteria</taxon>
        <taxon>Bacillati</taxon>
        <taxon>Actinomycetota</taxon>
        <taxon>Actinomycetes</taxon>
        <taxon>Kitasatosporales</taxon>
        <taxon>Streptomycetaceae</taxon>
        <taxon>Streptomyces</taxon>
    </lineage>
</organism>
<dbReference type="SUPFAM" id="SSF56801">
    <property type="entry name" value="Acetyl-CoA synthetase-like"/>
    <property type="match status" value="1"/>
</dbReference>
<keyword evidence="4" id="KW-1185">Reference proteome</keyword>
<dbReference type="Proteomes" id="UP000630718">
    <property type="component" value="Unassembled WGS sequence"/>
</dbReference>
<dbReference type="GO" id="GO:0044550">
    <property type="term" value="P:secondary metabolite biosynthetic process"/>
    <property type="evidence" value="ECO:0007669"/>
    <property type="project" value="TreeGrafter"/>
</dbReference>
<dbReference type="InterPro" id="IPR020845">
    <property type="entry name" value="AMP-binding_CS"/>
</dbReference>
<dbReference type="GO" id="GO:0000036">
    <property type="term" value="F:acyl carrier activity"/>
    <property type="evidence" value="ECO:0007669"/>
    <property type="project" value="TreeGrafter"/>
</dbReference>
<gene>
    <name evidence="3" type="ORF">GCM10018772_23600</name>
</gene>
<dbReference type="EMBL" id="BNBI01000004">
    <property type="protein sequence ID" value="GHE98447.1"/>
    <property type="molecule type" value="Genomic_DNA"/>
</dbReference>
<reference evidence="3" key="1">
    <citation type="journal article" date="2014" name="Int. J. Syst. Evol. Microbiol.">
        <title>Complete genome sequence of Corynebacterium casei LMG S-19264T (=DSM 44701T), isolated from a smear-ripened cheese.</title>
        <authorList>
            <consortium name="US DOE Joint Genome Institute (JGI-PGF)"/>
            <person name="Walter F."/>
            <person name="Albersmeier A."/>
            <person name="Kalinowski J."/>
            <person name="Ruckert C."/>
        </authorList>
    </citation>
    <scope>NUCLEOTIDE SEQUENCE</scope>
    <source>
        <strain evidence="3">JCM 4477</strain>
    </source>
</reference>
<dbReference type="InterPro" id="IPR000873">
    <property type="entry name" value="AMP-dep_synth/lig_dom"/>
</dbReference>
<sequence length="248" mass="25713">MAQAERTPGHQAVITPGRTLDYAELAARTRAVVSALTRSRTVSEVPAAVVMDKGWEQVVAVLGVLLARGAYLPVDTTQPALRRDTVLRDAGVRRVLTQSWLAPTLGLPPGTAVLSVDTVEPAVSDATAVDSPAAAPDDLAYVIYTSGSTGTPKGVMISHGAAHNAVDEINSRFGVDPDDRVLGLAQMGFDLSVYDIFGPLSVGGALVLPEAGPRGACLCSSTADAGRWWRPIGGRHGCHGPELPGSAC</sequence>
<dbReference type="Gene3D" id="3.40.50.980">
    <property type="match status" value="2"/>
</dbReference>
<name>A0A919AEL7_9ACTN</name>
<proteinExistence type="predicted"/>
<dbReference type="AlphaFoldDB" id="A0A919AEL7"/>
<comment type="caution">
    <text evidence="3">The sequence shown here is derived from an EMBL/GenBank/DDBJ whole genome shotgun (WGS) entry which is preliminary data.</text>
</comment>
<protein>
    <recommendedName>
        <fullName evidence="2">AMP-dependent synthetase/ligase domain-containing protein</fullName>
    </recommendedName>
</protein>
<keyword evidence="1" id="KW-0436">Ligase</keyword>
<dbReference type="PANTHER" id="PTHR45527">
    <property type="entry name" value="NONRIBOSOMAL PEPTIDE SYNTHETASE"/>
    <property type="match status" value="1"/>
</dbReference>
<evidence type="ECO:0000259" key="2">
    <source>
        <dbReference type="Pfam" id="PF00501"/>
    </source>
</evidence>
<dbReference type="PRINTS" id="PR00154">
    <property type="entry name" value="AMPBINDING"/>
</dbReference>
<evidence type="ECO:0000313" key="3">
    <source>
        <dbReference type="EMBL" id="GHE98447.1"/>
    </source>
</evidence>
<dbReference type="InterPro" id="IPR020459">
    <property type="entry name" value="AMP-binding"/>
</dbReference>
<reference evidence="3" key="2">
    <citation type="submission" date="2020-09" db="EMBL/GenBank/DDBJ databases">
        <authorList>
            <person name="Sun Q."/>
            <person name="Ohkuma M."/>
        </authorList>
    </citation>
    <scope>NUCLEOTIDE SEQUENCE</scope>
    <source>
        <strain evidence="3">JCM 4477</strain>
    </source>
</reference>
<dbReference type="Pfam" id="PF00501">
    <property type="entry name" value="AMP-binding"/>
    <property type="match status" value="1"/>
</dbReference>
<evidence type="ECO:0000313" key="4">
    <source>
        <dbReference type="Proteomes" id="UP000630718"/>
    </source>
</evidence>
<dbReference type="GO" id="GO:0016874">
    <property type="term" value="F:ligase activity"/>
    <property type="evidence" value="ECO:0007669"/>
    <property type="project" value="UniProtKB-KW"/>
</dbReference>
<feature type="domain" description="AMP-dependent synthetase/ligase" evidence="2">
    <location>
        <begin position="2"/>
        <end position="213"/>
    </location>
</feature>
<dbReference type="GO" id="GO:0043041">
    <property type="term" value="P:amino acid activation for nonribosomal peptide biosynthetic process"/>
    <property type="evidence" value="ECO:0007669"/>
    <property type="project" value="TreeGrafter"/>
</dbReference>
<dbReference type="GO" id="GO:0031177">
    <property type="term" value="F:phosphopantetheine binding"/>
    <property type="evidence" value="ECO:0007669"/>
    <property type="project" value="TreeGrafter"/>
</dbReference>